<dbReference type="AlphaFoldDB" id="A0AAD4YXS3"/>
<dbReference type="EMBL" id="JAJFAZ020000006">
    <property type="protein sequence ID" value="KAI5325240.1"/>
    <property type="molecule type" value="Genomic_DNA"/>
</dbReference>
<accession>A0AAD4YXS3</accession>
<comment type="caution">
    <text evidence="1">The sequence shown here is derived from an EMBL/GenBank/DDBJ whole genome shotgun (WGS) entry which is preliminary data.</text>
</comment>
<evidence type="ECO:0000313" key="1">
    <source>
        <dbReference type="EMBL" id="KAI5325240.1"/>
    </source>
</evidence>
<name>A0AAD4YXS3_PRUDU</name>
<organism evidence="1 2">
    <name type="scientific">Prunus dulcis</name>
    <name type="common">Almond</name>
    <name type="synonym">Amygdalus dulcis</name>
    <dbReference type="NCBI Taxonomy" id="3755"/>
    <lineage>
        <taxon>Eukaryota</taxon>
        <taxon>Viridiplantae</taxon>
        <taxon>Streptophyta</taxon>
        <taxon>Embryophyta</taxon>
        <taxon>Tracheophyta</taxon>
        <taxon>Spermatophyta</taxon>
        <taxon>Magnoliopsida</taxon>
        <taxon>eudicotyledons</taxon>
        <taxon>Gunneridae</taxon>
        <taxon>Pentapetalae</taxon>
        <taxon>rosids</taxon>
        <taxon>fabids</taxon>
        <taxon>Rosales</taxon>
        <taxon>Rosaceae</taxon>
        <taxon>Amygdaloideae</taxon>
        <taxon>Amygdaleae</taxon>
        <taxon>Prunus</taxon>
    </lineage>
</organism>
<protein>
    <submittedName>
        <fullName evidence="1">Uncharacterized protein</fullName>
    </submittedName>
</protein>
<dbReference type="Proteomes" id="UP001054821">
    <property type="component" value="Chromosome 6"/>
</dbReference>
<reference evidence="1 2" key="1">
    <citation type="journal article" date="2022" name="G3 (Bethesda)">
        <title>Whole-genome sequence and methylome profiling of the almond [Prunus dulcis (Mill.) D.A. Webb] cultivar 'Nonpareil'.</title>
        <authorList>
            <person name="D'Amico-Willman K.M."/>
            <person name="Ouma W.Z."/>
            <person name="Meulia T."/>
            <person name="Sideli G.M."/>
            <person name="Gradziel T.M."/>
            <person name="Fresnedo-Ramirez J."/>
        </authorList>
    </citation>
    <scope>NUCLEOTIDE SEQUENCE [LARGE SCALE GENOMIC DNA]</scope>
    <source>
        <strain evidence="1">Clone GOH B32 T37-40</strain>
    </source>
</reference>
<evidence type="ECO:0000313" key="2">
    <source>
        <dbReference type="Proteomes" id="UP001054821"/>
    </source>
</evidence>
<proteinExistence type="predicted"/>
<sequence length="76" mass="8798">MEEAAGEDEVGFWVLAEICSSDGVAKDWIWASTEKSSWRRYGLDRLHVQFPLVIKSLNLSFNMEPQPLDSRLYQYS</sequence>
<keyword evidence="2" id="KW-1185">Reference proteome</keyword>
<gene>
    <name evidence="1" type="ORF">L3X38_034314</name>
</gene>